<evidence type="ECO:0000256" key="3">
    <source>
        <dbReference type="ARBA" id="ARBA00004496"/>
    </source>
</evidence>
<comment type="subunit">
    <text evidence="6 12">Homodimer.</text>
</comment>
<dbReference type="PANTHER" id="PTHR32315:SF3">
    <property type="entry name" value="ADENINE PHOSPHORIBOSYLTRANSFERASE"/>
    <property type="match status" value="1"/>
</dbReference>
<evidence type="ECO:0000256" key="11">
    <source>
        <dbReference type="ARBA" id="ARBA00022726"/>
    </source>
</evidence>
<gene>
    <name evidence="12" type="primary">apt</name>
    <name evidence="14" type="ORF">SAMN02746089_00332</name>
</gene>
<dbReference type="GO" id="GO:0006166">
    <property type="term" value="P:purine ribonucleoside salvage"/>
    <property type="evidence" value="ECO:0007669"/>
    <property type="project" value="UniProtKB-UniRule"/>
</dbReference>
<accession>A0A1M4TYT0</accession>
<dbReference type="GO" id="GO:0005737">
    <property type="term" value="C:cytoplasm"/>
    <property type="evidence" value="ECO:0007669"/>
    <property type="project" value="UniProtKB-SubCell"/>
</dbReference>
<dbReference type="Gene3D" id="3.40.50.2020">
    <property type="match status" value="1"/>
</dbReference>
<name>A0A1M4TYT0_9THEO</name>
<dbReference type="GO" id="GO:0044209">
    <property type="term" value="P:AMP salvage"/>
    <property type="evidence" value="ECO:0007669"/>
    <property type="project" value="UniProtKB-UniRule"/>
</dbReference>
<evidence type="ECO:0000256" key="5">
    <source>
        <dbReference type="ARBA" id="ARBA00008391"/>
    </source>
</evidence>
<dbReference type="GO" id="GO:0016208">
    <property type="term" value="F:AMP binding"/>
    <property type="evidence" value="ECO:0007669"/>
    <property type="project" value="TreeGrafter"/>
</dbReference>
<evidence type="ECO:0000256" key="9">
    <source>
        <dbReference type="ARBA" id="ARBA00022676"/>
    </source>
</evidence>
<dbReference type="GO" id="GO:0003999">
    <property type="term" value="F:adenine phosphoribosyltransferase activity"/>
    <property type="evidence" value="ECO:0007669"/>
    <property type="project" value="UniProtKB-UniRule"/>
</dbReference>
<dbReference type="HAMAP" id="MF_00004">
    <property type="entry name" value="Aden_phosphoribosyltr"/>
    <property type="match status" value="1"/>
</dbReference>
<dbReference type="STRING" id="1121256.SAMN02746089_00332"/>
<dbReference type="InterPro" id="IPR005764">
    <property type="entry name" value="Ade_phspho_trans"/>
</dbReference>
<keyword evidence="11 12" id="KW-0660">Purine salvage</keyword>
<dbReference type="NCBIfam" id="NF002633">
    <property type="entry name" value="PRK02304.1-2"/>
    <property type="match status" value="1"/>
</dbReference>
<keyword evidence="10 12" id="KW-0808">Transferase</keyword>
<dbReference type="InterPro" id="IPR029057">
    <property type="entry name" value="PRTase-like"/>
</dbReference>
<dbReference type="FunFam" id="3.40.50.2020:FF:000004">
    <property type="entry name" value="Adenine phosphoribosyltransferase"/>
    <property type="match status" value="1"/>
</dbReference>
<dbReference type="EC" id="2.4.2.7" evidence="7 12"/>
<evidence type="ECO:0000313" key="15">
    <source>
        <dbReference type="Proteomes" id="UP000184088"/>
    </source>
</evidence>
<evidence type="ECO:0000256" key="2">
    <source>
        <dbReference type="ARBA" id="ARBA00003968"/>
    </source>
</evidence>
<evidence type="ECO:0000256" key="10">
    <source>
        <dbReference type="ARBA" id="ARBA00022679"/>
    </source>
</evidence>
<organism evidence="14 15">
    <name type="scientific">Caldanaerobius fijiensis DSM 17918</name>
    <dbReference type="NCBI Taxonomy" id="1121256"/>
    <lineage>
        <taxon>Bacteria</taxon>
        <taxon>Bacillati</taxon>
        <taxon>Bacillota</taxon>
        <taxon>Clostridia</taxon>
        <taxon>Thermoanaerobacterales</taxon>
        <taxon>Thermoanaerobacteraceae</taxon>
        <taxon>Caldanaerobius</taxon>
    </lineage>
</organism>
<keyword evidence="8 12" id="KW-0963">Cytoplasm</keyword>
<keyword evidence="9 12" id="KW-0328">Glycosyltransferase</keyword>
<comment type="subcellular location">
    <subcellularLocation>
        <location evidence="3 12">Cytoplasm</location>
    </subcellularLocation>
</comment>
<evidence type="ECO:0000256" key="6">
    <source>
        <dbReference type="ARBA" id="ARBA00011738"/>
    </source>
</evidence>
<dbReference type="NCBIfam" id="NF002636">
    <property type="entry name" value="PRK02304.1-5"/>
    <property type="match status" value="1"/>
</dbReference>
<dbReference type="OrthoDB" id="9803963at2"/>
<keyword evidence="15" id="KW-1185">Reference proteome</keyword>
<dbReference type="Pfam" id="PF00156">
    <property type="entry name" value="Pribosyltran"/>
    <property type="match status" value="1"/>
</dbReference>
<comment type="function">
    <text evidence="2 12">Catalyzes a salvage reaction resulting in the formation of AMP, that is energically less costly than de novo synthesis.</text>
</comment>
<evidence type="ECO:0000256" key="12">
    <source>
        <dbReference type="HAMAP-Rule" id="MF_00004"/>
    </source>
</evidence>
<dbReference type="Proteomes" id="UP000184088">
    <property type="component" value="Unassembled WGS sequence"/>
</dbReference>
<feature type="domain" description="Phosphoribosyltransferase" evidence="13">
    <location>
        <begin position="30"/>
        <end position="151"/>
    </location>
</feature>
<dbReference type="EMBL" id="FQVH01000002">
    <property type="protein sequence ID" value="SHE49609.1"/>
    <property type="molecule type" value="Genomic_DNA"/>
</dbReference>
<evidence type="ECO:0000256" key="8">
    <source>
        <dbReference type="ARBA" id="ARBA00022490"/>
    </source>
</evidence>
<dbReference type="SUPFAM" id="SSF53271">
    <property type="entry name" value="PRTase-like"/>
    <property type="match status" value="1"/>
</dbReference>
<dbReference type="UniPathway" id="UPA00588">
    <property type="reaction ID" value="UER00646"/>
</dbReference>
<dbReference type="GO" id="GO:0002055">
    <property type="term" value="F:adenine binding"/>
    <property type="evidence" value="ECO:0007669"/>
    <property type="project" value="TreeGrafter"/>
</dbReference>
<evidence type="ECO:0000256" key="1">
    <source>
        <dbReference type="ARBA" id="ARBA00000868"/>
    </source>
</evidence>
<dbReference type="RefSeq" id="WP_073341357.1">
    <property type="nucleotide sequence ID" value="NZ_FQVH01000002.1"/>
</dbReference>
<dbReference type="CDD" id="cd06223">
    <property type="entry name" value="PRTases_typeI"/>
    <property type="match status" value="1"/>
</dbReference>
<evidence type="ECO:0000259" key="13">
    <source>
        <dbReference type="Pfam" id="PF00156"/>
    </source>
</evidence>
<dbReference type="PANTHER" id="PTHR32315">
    <property type="entry name" value="ADENINE PHOSPHORIBOSYLTRANSFERASE"/>
    <property type="match status" value="1"/>
</dbReference>
<dbReference type="InterPro" id="IPR050054">
    <property type="entry name" value="UPRTase/APRTase"/>
</dbReference>
<comment type="catalytic activity">
    <reaction evidence="1 12">
        <text>AMP + diphosphate = 5-phospho-alpha-D-ribose 1-diphosphate + adenine</text>
        <dbReference type="Rhea" id="RHEA:16609"/>
        <dbReference type="ChEBI" id="CHEBI:16708"/>
        <dbReference type="ChEBI" id="CHEBI:33019"/>
        <dbReference type="ChEBI" id="CHEBI:58017"/>
        <dbReference type="ChEBI" id="CHEBI:456215"/>
        <dbReference type="EC" id="2.4.2.7"/>
    </reaction>
</comment>
<comment type="similarity">
    <text evidence="5 12">Belongs to the purine/pyrimidine phosphoribosyltransferase family.</text>
</comment>
<dbReference type="NCBIfam" id="NF002634">
    <property type="entry name" value="PRK02304.1-3"/>
    <property type="match status" value="1"/>
</dbReference>
<proteinExistence type="inferred from homology"/>
<protein>
    <recommendedName>
        <fullName evidence="7 12">Adenine phosphoribosyltransferase</fullName>
        <shortName evidence="12">APRT</shortName>
        <ecNumber evidence="7 12">2.4.2.7</ecNumber>
    </recommendedName>
</protein>
<comment type="pathway">
    <text evidence="4 12">Purine metabolism; AMP biosynthesis via salvage pathway; AMP from adenine: step 1/1.</text>
</comment>
<dbReference type="GO" id="GO:0006168">
    <property type="term" value="P:adenine salvage"/>
    <property type="evidence" value="ECO:0007669"/>
    <property type="project" value="InterPro"/>
</dbReference>
<reference evidence="14 15" key="1">
    <citation type="submission" date="2016-11" db="EMBL/GenBank/DDBJ databases">
        <authorList>
            <person name="Jaros S."/>
            <person name="Januszkiewicz K."/>
            <person name="Wedrychowicz H."/>
        </authorList>
    </citation>
    <scope>NUCLEOTIDE SEQUENCE [LARGE SCALE GENOMIC DNA]</scope>
    <source>
        <strain evidence="14 15">DSM 17918</strain>
    </source>
</reference>
<dbReference type="NCBIfam" id="TIGR01090">
    <property type="entry name" value="apt"/>
    <property type="match status" value="1"/>
</dbReference>
<evidence type="ECO:0000256" key="4">
    <source>
        <dbReference type="ARBA" id="ARBA00004659"/>
    </source>
</evidence>
<dbReference type="AlphaFoldDB" id="A0A1M4TYT0"/>
<evidence type="ECO:0000313" key="14">
    <source>
        <dbReference type="EMBL" id="SHE49609.1"/>
    </source>
</evidence>
<evidence type="ECO:0000256" key="7">
    <source>
        <dbReference type="ARBA" id="ARBA00011893"/>
    </source>
</evidence>
<dbReference type="InterPro" id="IPR000836">
    <property type="entry name" value="PRTase_dom"/>
</dbReference>
<sequence>MDLTTIKEMIRIIPDFPKAGISFKDITTVIKDGVALKYIIDEMAERCSDRKIDIIAGPEARSFIIGAPLAYRLGVGFVPIRKPGKLPAETIKREYQLEYGTDAMELHKDAIKPGQNVLIVDDLLATGGTIITAVKLVEELGGNVTGLMFLIELTELGGRRTLSDYDVVSLIQYPY</sequence>